<dbReference type="Proteomes" id="UP000077405">
    <property type="component" value="Chromosome"/>
</dbReference>
<dbReference type="FunFam" id="3.10.580.10:FF:000002">
    <property type="entry name" value="Magnesium/cobalt efflux protein CorC"/>
    <property type="match status" value="1"/>
</dbReference>
<keyword evidence="3 4" id="KW-0129">CBS domain</keyword>
<dbReference type="AlphaFoldDB" id="A0A168YAE8"/>
<gene>
    <name evidence="6" type="ORF">A6A40_12390</name>
</gene>
<feature type="domain" description="CBS" evidence="5">
    <location>
        <begin position="87"/>
        <end position="148"/>
    </location>
</feature>
<evidence type="ECO:0000313" key="7">
    <source>
        <dbReference type="Proteomes" id="UP000077405"/>
    </source>
</evidence>
<dbReference type="SUPFAM" id="SSF54631">
    <property type="entry name" value="CBS-domain pair"/>
    <property type="match status" value="1"/>
</dbReference>
<dbReference type="SUPFAM" id="SSF56176">
    <property type="entry name" value="FAD-binding/transporter-associated domain-like"/>
    <property type="match status" value="1"/>
</dbReference>
<reference evidence="6 7" key="1">
    <citation type="journal article" date="2013" name="Int. J. Syst. Evol. Microbiol.">
        <title>Azospirillum humicireducens sp. nov., a nitrogen-fixing bacterium isolated from a microbial fuel cell.</title>
        <authorList>
            <person name="Zhou S."/>
            <person name="Han L."/>
            <person name="Wang Y."/>
            <person name="Yang G."/>
            <person name="Zhuang L."/>
            <person name="Hu P."/>
        </authorList>
    </citation>
    <scope>NUCLEOTIDE SEQUENCE [LARGE SCALE GENOMIC DNA]</scope>
    <source>
        <strain evidence="6 7">SgZ-5</strain>
    </source>
</reference>
<dbReference type="CDD" id="cd04590">
    <property type="entry name" value="CBS_pair_CorC_HlyC_assoc"/>
    <property type="match status" value="1"/>
</dbReference>
<organism evidence="6 7">
    <name type="scientific">Azospirillum humicireducens</name>
    <dbReference type="NCBI Taxonomy" id="1226968"/>
    <lineage>
        <taxon>Bacteria</taxon>
        <taxon>Pseudomonadati</taxon>
        <taxon>Pseudomonadota</taxon>
        <taxon>Alphaproteobacteria</taxon>
        <taxon>Rhodospirillales</taxon>
        <taxon>Azospirillaceae</taxon>
        <taxon>Azospirillum</taxon>
    </lineage>
</organism>
<dbReference type="SMART" id="SM01091">
    <property type="entry name" value="CorC_HlyC"/>
    <property type="match status" value="1"/>
</dbReference>
<dbReference type="InterPro" id="IPR000644">
    <property type="entry name" value="CBS_dom"/>
</dbReference>
<evidence type="ECO:0000256" key="1">
    <source>
        <dbReference type="ARBA" id="ARBA00006446"/>
    </source>
</evidence>
<dbReference type="InterPro" id="IPR046342">
    <property type="entry name" value="CBS_dom_sf"/>
</dbReference>
<comment type="similarity">
    <text evidence="1">Belongs to the UPF0053 family. Hemolysin C subfamily.</text>
</comment>
<dbReference type="Pfam" id="PF00571">
    <property type="entry name" value="CBS"/>
    <property type="match status" value="2"/>
</dbReference>
<dbReference type="PANTHER" id="PTHR22777">
    <property type="entry name" value="HEMOLYSIN-RELATED"/>
    <property type="match status" value="1"/>
</dbReference>
<sequence length="318" mass="34814">MSEISDSRTPRDDHGAEDHSLGHLFKGWLRTVWGGREDNSLRGTIEELIAGLNDAASEDGEDSLGSGERALLTNILKLRDRTVADVMVPRADIIAVGIETPFPTLVQRVAEEGHSRLPVFRETLDDVVGIIHIKDVLTLLAKQAISPEGLRHRPDLTGIIREAKIVAPSMPVLDLLVQMRQTRQHMALVVDEFGGIDGLVTIEDLVEEIVGEIEDEHDEATAPRLVERPDGSLIADARLPIEDFEDRVGPVLTEEEREDIDTLGGLVVSIAGRVPGLGERLVHPSGLEFEIVDADSRRLKRLRVHNVPANSSKLAATA</sequence>
<name>A0A168YAE8_9PROT</name>
<dbReference type="InterPro" id="IPR016169">
    <property type="entry name" value="FAD-bd_PCMH_sub2"/>
</dbReference>
<dbReference type="InterPro" id="IPR005170">
    <property type="entry name" value="Transptr-assoc_dom"/>
</dbReference>
<dbReference type="InterPro" id="IPR044751">
    <property type="entry name" value="Ion_transp-like_CBS"/>
</dbReference>
<dbReference type="EMBL" id="CP015285">
    <property type="protein sequence ID" value="ANC92627.1"/>
    <property type="molecule type" value="Genomic_DNA"/>
</dbReference>
<evidence type="ECO:0000256" key="3">
    <source>
        <dbReference type="ARBA" id="ARBA00023122"/>
    </source>
</evidence>
<dbReference type="SMART" id="SM00116">
    <property type="entry name" value="CBS"/>
    <property type="match status" value="2"/>
</dbReference>
<proteinExistence type="inferred from homology"/>
<evidence type="ECO:0000256" key="4">
    <source>
        <dbReference type="PROSITE-ProRule" id="PRU00703"/>
    </source>
</evidence>
<evidence type="ECO:0000259" key="5">
    <source>
        <dbReference type="PROSITE" id="PS51371"/>
    </source>
</evidence>
<keyword evidence="7" id="KW-1185">Reference proteome</keyword>
<dbReference type="InterPro" id="IPR036318">
    <property type="entry name" value="FAD-bd_PCMH-like_sf"/>
</dbReference>
<dbReference type="GO" id="GO:0050660">
    <property type="term" value="F:flavin adenine dinucleotide binding"/>
    <property type="evidence" value="ECO:0007669"/>
    <property type="project" value="InterPro"/>
</dbReference>
<evidence type="ECO:0000256" key="2">
    <source>
        <dbReference type="ARBA" id="ARBA00022737"/>
    </source>
</evidence>
<dbReference type="GO" id="GO:0005886">
    <property type="term" value="C:plasma membrane"/>
    <property type="evidence" value="ECO:0007669"/>
    <property type="project" value="TreeGrafter"/>
</dbReference>
<evidence type="ECO:0000313" key="6">
    <source>
        <dbReference type="EMBL" id="ANC92627.1"/>
    </source>
</evidence>
<keyword evidence="2" id="KW-0677">Repeat</keyword>
<dbReference type="STRING" id="1226968.A6A40_12390"/>
<protein>
    <submittedName>
        <fullName evidence="6">HlyC/CorC family transporter</fullName>
    </submittedName>
</protein>
<dbReference type="Gene3D" id="3.30.465.10">
    <property type="match status" value="1"/>
</dbReference>
<dbReference type="Gene3D" id="3.10.580.10">
    <property type="entry name" value="CBS-domain"/>
    <property type="match status" value="1"/>
</dbReference>
<feature type="domain" description="CBS" evidence="5">
    <location>
        <begin position="159"/>
        <end position="219"/>
    </location>
</feature>
<dbReference type="KEGG" id="ahu:A6A40_12390"/>
<accession>A0A168YAE8</accession>
<dbReference type="Pfam" id="PF03471">
    <property type="entry name" value="CorC_HlyC"/>
    <property type="match status" value="1"/>
</dbReference>
<dbReference type="PROSITE" id="PS51371">
    <property type="entry name" value="CBS"/>
    <property type="match status" value="2"/>
</dbReference>
<dbReference type="OrthoDB" id="9805314at2"/>
<dbReference type="PANTHER" id="PTHR22777:SF27">
    <property type="entry name" value="MAGNESIUM AND COBALT EFFLUX PROTEIN CORC"/>
    <property type="match status" value="1"/>
</dbReference>
<dbReference type="RefSeq" id="WP_063635673.1">
    <property type="nucleotide sequence ID" value="NZ_CP015285.1"/>
</dbReference>